<accession>A0A0E9QMC5</accession>
<dbReference type="EMBL" id="GBXM01090583">
    <property type="protein sequence ID" value="JAH17994.1"/>
    <property type="molecule type" value="Transcribed_RNA"/>
</dbReference>
<proteinExistence type="predicted"/>
<protein>
    <submittedName>
        <fullName evidence="1">Uncharacterized protein</fullName>
    </submittedName>
</protein>
<sequence length="59" mass="7125">MRGVYFIRSCYHISYNTELSHNYKCVCSGFFCCYTLNQSMHIKDCVETMELWWNQLLTL</sequence>
<organism evidence="1">
    <name type="scientific">Anguilla anguilla</name>
    <name type="common">European freshwater eel</name>
    <name type="synonym">Muraena anguilla</name>
    <dbReference type="NCBI Taxonomy" id="7936"/>
    <lineage>
        <taxon>Eukaryota</taxon>
        <taxon>Metazoa</taxon>
        <taxon>Chordata</taxon>
        <taxon>Craniata</taxon>
        <taxon>Vertebrata</taxon>
        <taxon>Euteleostomi</taxon>
        <taxon>Actinopterygii</taxon>
        <taxon>Neopterygii</taxon>
        <taxon>Teleostei</taxon>
        <taxon>Anguilliformes</taxon>
        <taxon>Anguillidae</taxon>
        <taxon>Anguilla</taxon>
    </lineage>
</organism>
<reference evidence="1" key="2">
    <citation type="journal article" date="2015" name="Fish Shellfish Immunol.">
        <title>Early steps in the European eel (Anguilla anguilla)-Vibrio vulnificus interaction in the gills: Role of the RtxA13 toxin.</title>
        <authorList>
            <person name="Callol A."/>
            <person name="Pajuelo D."/>
            <person name="Ebbesson L."/>
            <person name="Teles M."/>
            <person name="MacKenzie S."/>
            <person name="Amaro C."/>
        </authorList>
    </citation>
    <scope>NUCLEOTIDE SEQUENCE</scope>
</reference>
<evidence type="ECO:0000313" key="1">
    <source>
        <dbReference type="EMBL" id="JAH17994.1"/>
    </source>
</evidence>
<reference evidence="1" key="1">
    <citation type="submission" date="2014-11" db="EMBL/GenBank/DDBJ databases">
        <authorList>
            <person name="Amaro Gonzalez C."/>
        </authorList>
    </citation>
    <scope>NUCLEOTIDE SEQUENCE</scope>
</reference>
<dbReference type="AlphaFoldDB" id="A0A0E9QMC5"/>
<name>A0A0E9QMC5_ANGAN</name>